<feature type="region of interest" description="Disordered" evidence="1">
    <location>
        <begin position="156"/>
        <end position="193"/>
    </location>
</feature>
<dbReference type="AlphaFoldDB" id="A0A6A5ZUZ9"/>
<feature type="compositionally biased region" description="Basic and acidic residues" evidence="1">
    <location>
        <begin position="493"/>
        <end position="503"/>
    </location>
</feature>
<keyword evidence="3" id="KW-1185">Reference proteome</keyword>
<proteinExistence type="predicted"/>
<feature type="region of interest" description="Disordered" evidence="1">
    <location>
        <begin position="476"/>
        <end position="509"/>
    </location>
</feature>
<evidence type="ECO:0000256" key="1">
    <source>
        <dbReference type="SAM" id="MobiDB-lite"/>
    </source>
</evidence>
<evidence type="ECO:0000313" key="2">
    <source>
        <dbReference type="EMBL" id="KAF2122158.1"/>
    </source>
</evidence>
<sequence>MDSTQSTGLSKVDLSFMLRQAGRLAKATFADSPLIWDQLSTCIKAALSTCEQGERSPQDLLNQVIRNERLIIKAFNEGKLCGPLGASHLSLGTIPDAIPWFPIRSTAMSRGFPFEYPGPLNRPADAGLVVLPKQFARMDPTVAALREIPCPVLSKPRETVPAKRGRRPAAPEPRPESPRVVVQAPTPTPTTTTTTAVTQTLAPATVKRRKFRGKSAEQKALEQVNKLYDAPSYNLPFPNGNITAVEILTFLPTWIKSWDVIERFCSNGGTAAIMAYIINEHRVQGHGAMYANAIYHMMKGSMAYKKGDENKSWTFRKHKVPEDWDDEVIDVSRFRIPRETHAYPPNNWKKNEEAKPVSFMSLADGVKKLPTGDDALDLTLCVEWHLQNPEEEAWFPNDYQKLVEMLGGPKEVQLDNWDRTIFHRYKRRHAAHMKRRRIEEGAEKKRKARKLDAVIGLDDDASGTFEEILQQRRCKKARKQGTNSGLDLGLSSEHQEEQLRPEIDTSQLERLSFDDTAGLHTELEDTSQSPYPVPEAPMSPEEPNVALDDPELVYMDGIAEPIPPMRIHQAYLDSGLWQQSLPSAEVESFDAYGDRYLRTYPAPVSGNCGDAAENIRWAQRTDSVNAWTMTDADVDFQRACEARAGECFFSLEVIESVQISAGAQQVAQQWAEGLVDPRLLNL</sequence>
<gene>
    <name evidence="2" type="ORF">BDV96DRAFT_640221</name>
</gene>
<feature type="compositionally biased region" description="Low complexity" evidence="1">
    <location>
        <begin position="178"/>
        <end position="193"/>
    </location>
</feature>
<protein>
    <submittedName>
        <fullName evidence="2">Uncharacterized protein</fullName>
    </submittedName>
</protein>
<dbReference type="Proteomes" id="UP000799770">
    <property type="component" value="Unassembled WGS sequence"/>
</dbReference>
<accession>A0A6A5ZUZ9</accession>
<dbReference type="EMBL" id="ML977311">
    <property type="protein sequence ID" value="KAF2122158.1"/>
    <property type="molecule type" value="Genomic_DNA"/>
</dbReference>
<dbReference type="OrthoDB" id="3675232at2759"/>
<name>A0A6A5ZUZ9_9PLEO</name>
<feature type="region of interest" description="Disordered" evidence="1">
    <location>
        <begin position="523"/>
        <end position="542"/>
    </location>
</feature>
<reference evidence="2" key="1">
    <citation type="journal article" date="2020" name="Stud. Mycol.">
        <title>101 Dothideomycetes genomes: a test case for predicting lifestyles and emergence of pathogens.</title>
        <authorList>
            <person name="Haridas S."/>
            <person name="Albert R."/>
            <person name="Binder M."/>
            <person name="Bloem J."/>
            <person name="Labutti K."/>
            <person name="Salamov A."/>
            <person name="Andreopoulos B."/>
            <person name="Baker S."/>
            <person name="Barry K."/>
            <person name="Bills G."/>
            <person name="Bluhm B."/>
            <person name="Cannon C."/>
            <person name="Castanera R."/>
            <person name="Culley D."/>
            <person name="Daum C."/>
            <person name="Ezra D."/>
            <person name="Gonzalez J."/>
            <person name="Henrissat B."/>
            <person name="Kuo A."/>
            <person name="Liang C."/>
            <person name="Lipzen A."/>
            <person name="Lutzoni F."/>
            <person name="Magnuson J."/>
            <person name="Mondo S."/>
            <person name="Nolan M."/>
            <person name="Ohm R."/>
            <person name="Pangilinan J."/>
            <person name="Park H.-J."/>
            <person name="Ramirez L."/>
            <person name="Alfaro M."/>
            <person name="Sun H."/>
            <person name="Tritt A."/>
            <person name="Yoshinaga Y."/>
            <person name="Zwiers L.-H."/>
            <person name="Turgeon B."/>
            <person name="Goodwin S."/>
            <person name="Spatafora J."/>
            <person name="Crous P."/>
            <person name="Grigoriev I."/>
        </authorList>
    </citation>
    <scope>NUCLEOTIDE SEQUENCE</scope>
    <source>
        <strain evidence="2">CBS 627.86</strain>
    </source>
</reference>
<evidence type="ECO:0000313" key="3">
    <source>
        <dbReference type="Proteomes" id="UP000799770"/>
    </source>
</evidence>
<organism evidence="2 3">
    <name type="scientific">Lophiotrema nucula</name>
    <dbReference type="NCBI Taxonomy" id="690887"/>
    <lineage>
        <taxon>Eukaryota</taxon>
        <taxon>Fungi</taxon>
        <taxon>Dikarya</taxon>
        <taxon>Ascomycota</taxon>
        <taxon>Pezizomycotina</taxon>
        <taxon>Dothideomycetes</taxon>
        <taxon>Pleosporomycetidae</taxon>
        <taxon>Pleosporales</taxon>
        <taxon>Lophiotremataceae</taxon>
        <taxon>Lophiotrema</taxon>
    </lineage>
</organism>